<protein>
    <submittedName>
        <fullName evidence="1">Peptidase M48</fullName>
    </submittedName>
</protein>
<accession>A0A2R5FFL4</accession>
<dbReference type="EMBL" id="BDOQ01000028">
    <property type="protein sequence ID" value="GBG16038.1"/>
    <property type="molecule type" value="Genomic_DNA"/>
</dbReference>
<name>A0A2R5FFL4_9PROT</name>
<reference evidence="1 2" key="1">
    <citation type="journal article" date="2018" name="Environ. Microbiol.">
        <title>Isolation and genomic characterization of Novimethylophilus kurashikiensis gen. nov. sp. nov., a new lanthanide-dependent methylotrophic species of Methylophilaceae.</title>
        <authorList>
            <person name="Lv H."/>
            <person name="Sahin N."/>
            <person name="Tani A."/>
        </authorList>
    </citation>
    <scope>NUCLEOTIDE SEQUENCE [LARGE SCALE GENOMIC DNA]</scope>
    <source>
        <strain evidence="1 2">La2-4</strain>
    </source>
</reference>
<gene>
    <name evidence="1" type="ORF">NMK_3662</name>
</gene>
<evidence type="ECO:0000313" key="2">
    <source>
        <dbReference type="Proteomes" id="UP000245081"/>
    </source>
</evidence>
<sequence length="202" mass="22400">MTYPAFINEVPKIRLYDPLTEFLGANDDGVIEYSYLDAVKLAGHSCPTVASAYWMTYKALKALYDEDLPERGNILVEFRQGSADGTSGVVANVVGLLTGAGNNTAFKGISGRFDRRDKLLFESNIDSEMRLTRLDTMQSVNISLSLQSVPSSPRIKELLIACLNGMASDEDFLEFRQLWQARVKAVILDHAHDSNVFQITTV</sequence>
<dbReference type="RefSeq" id="WP_109017180.1">
    <property type="nucleotide sequence ID" value="NZ_BDOQ01000028.1"/>
</dbReference>
<comment type="caution">
    <text evidence="1">The sequence shown here is derived from an EMBL/GenBank/DDBJ whole genome shotgun (WGS) entry which is preliminary data.</text>
</comment>
<organism evidence="1 2">
    <name type="scientific">Novimethylophilus kurashikiensis</name>
    <dbReference type="NCBI Taxonomy" id="1825523"/>
    <lineage>
        <taxon>Bacteria</taxon>
        <taxon>Pseudomonadati</taxon>
        <taxon>Pseudomonadota</taxon>
        <taxon>Betaproteobacteria</taxon>
        <taxon>Nitrosomonadales</taxon>
        <taxon>Methylophilaceae</taxon>
        <taxon>Novimethylophilus</taxon>
    </lineage>
</organism>
<evidence type="ECO:0000313" key="1">
    <source>
        <dbReference type="EMBL" id="GBG16038.1"/>
    </source>
</evidence>
<dbReference type="OrthoDB" id="259311at2"/>
<dbReference type="Proteomes" id="UP000245081">
    <property type="component" value="Unassembled WGS sequence"/>
</dbReference>
<dbReference type="AlphaFoldDB" id="A0A2R5FFL4"/>
<dbReference type="SUPFAM" id="SSF143555">
    <property type="entry name" value="FwdE-like"/>
    <property type="match status" value="1"/>
</dbReference>
<proteinExistence type="predicted"/>
<keyword evidence="2" id="KW-1185">Reference proteome</keyword>